<keyword evidence="1" id="KW-0732">Signal</keyword>
<dbReference type="KEGG" id="roy:G3A56_10945"/>
<evidence type="ECO:0000313" key="2">
    <source>
        <dbReference type="EMBL" id="QIB38445.1"/>
    </source>
</evidence>
<dbReference type="EMBL" id="CP048632">
    <property type="protein sequence ID" value="QIB38445.1"/>
    <property type="molecule type" value="Genomic_DNA"/>
</dbReference>
<feature type="signal peptide" evidence="1">
    <location>
        <begin position="1"/>
        <end position="35"/>
    </location>
</feature>
<dbReference type="Pfam" id="PF00839">
    <property type="entry name" value="Cys_rich_FGFR"/>
    <property type="match status" value="1"/>
</dbReference>
<sequence>MEGNIMSAINRLTPTRWLSIALLAAACAAPAAAMAQSQMTPEMQALARKVVQACKADLKQYCQGIQPGGGRIAACLQANRANLTPSCQAALAEALPK</sequence>
<dbReference type="GO" id="GO:0016020">
    <property type="term" value="C:membrane"/>
    <property type="evidence" value="ECO:0007669"/>
    <property type="project" value="InterPro"/>
</dbReference>
<protein>
    <recommendedName>
        <fullName evidence="4">Cysteine rich repeat protein</fullName>
    </recommendedName>
</protein>
<gene>
    <name evidence="2" type="ORF">G3A56_10945</name>
</gene>
<evidence type="ECO:0000313" key="3">
    <source>
        <dbReference type="Proteomes" id="UP000464865"/>
    </source>
</evidence>
<dbReference type="AlphaFoldDB" id="A0A7L5BHZ3"/>
<keyword evidence="3" id="KW-1185">Reference proteome</keyword>
<feature type="chain" id="PRO_5029749323" description="Cysteine rich repeat protein" evidence="1">
    <location>
        <begin position="36"/>
        <end position="97"/>
    </location>
</feature>
<accession>A0A7L5BHZ3</accession>
<proteinExistence type="predicted"/>
<reference evidence="2 3" key="1">
    <citation type="submission" date="2020-02" db="EMBL/GenBank/DDBJ databases">
        <title>Plant-Promoting Endophytic Bacterium Rhizobium oryzihabitans sp. nov., Isolated from the Root of Rice.</title>
        <authorList>
            <person name="zhao J."/>
            <person name="Zhang G."/>
        </authorList>
    </citation>
    <scope>NUCLEOTIDE SEQUENCE [LARGE SCALE GENOMIC DNA]</scope>
    <source>
        <strain evidence="2 3">M15</strain>
    </source>
</reference>
<name>A0A7L5BHZ3_9HYPH</name>
<organism evidence="2 3">
    <name type="scientific">Rhizobium oryzihabitans</name>
    <dbReference type="NCBI Taxonomy" id="2267833"/>
    <lineage>
        <taxon>Bacteria</taxon>
        <taxon>Pseudomonadati</taxon>
        <taxon>Pseudomonadota</taxon>
        <taxon>Alphaproteobacteria</taxon>
        <taxon>Hyphomicrobiales</taxon>
        <taxon>Rhizobiaceae</taxon>
        <taxon>Rhizobium/Agrobacterium group</taxon>
        <taxon>Rhizobium</taxon>
    </lineage>
</organism>
<dbReference type="Proteomes" id="UP000464865">
    <property type="component" value="Chromosome M15-11"/>
</dbReference>
<dbReference type="InterPro" id="IPR001893">
    <property type="entry name" value="Cys-rich_GLG1_repeat"/>
</dbReference>
<evidence type="ECO:0000256" key="1">
    <source>
        <dbReference type="SAM" id="SignalP"/>
    </source>
</evidence>
<evidence type="ECO:0008006" key="4">
    <source>
        <dbReference type="Google" id="ProtNLM"/>
    </source>
</evidence>